<reference evidence="1 2" key="1">
    <citation type="submission" date="2024-03" db="EMBL/GenBank/DDBJ databases">
        <title>Novel Streptomyces species of biotechnological and ecological value are a feature of Machair soil.</title>
        <authorList>
            <person name="Prole J.R."/>
            <person name="Goodfellow M."/>
            <person name="Allenby N."/>
            <person name="Ward A.C."/>
        </authorList>
    </citation>
    <scope>NUCLEOTIDE SEQUENCE [LARGE SCALE GENOMIC DNA]</scope>
    <source>
        <strain evidence="1 2">MS1.HAVA.3</strain>
    </source>
</reference>
<protein>
    <submittedName>
        <fullName evidence="1">Uncharacterized protein</fullName>
    </submittedName>
</protein>
<evidence type="ECO:0000313" key="2">
    <source>
        <dbReference type="Proteomes" id="UP001382904"/>
    </source>
</evidence>
<evidence type="ECO:0000313" key="1">
    <source>
        <dbReference type="EMBL" id="MEJ8646270.1"/>
    </source>
</evidence>
<comment type="caution">
    <text evidence="1">The sequence shown here is derived from an EMBL/GenBank/DDBJ whole genome shotgun (WGS) entry which is preliminary data.</text>
</comment>
<keyword evidence="2" id="KW-1185">Reference proteome</keyword>
<sequence length="52" mass="5878">MTTPSPASGSWTAHPVEGWTTRHSGDGLWLNCVHPEQIEDLRVFRVCFRITP</sequence>
<proteinExistence type="predicted"/>
<gene>
    <name evidence="1" type="ORF">WKI68_43540</name>
</gene>
<accession>A0ABU8UEI4</accession>
<dbReference type="Proteomes" id="UP001382904">
    <property type="component" value="Unassembled WGS sequence"/>
</dbReference>
<organism evidence="1 2">
    <name type="scientific">Streptomyces caledonius</name>
    <dbReference type="NCBI Taxonomy" id="3134107"/>
    <lineage>
        <taxon>Bacteria</taxon>
        <taxon>Bacillati</taxon>
        <taxon>Actinomycetota</taxon>
        <taxon>Actinomycetes</taxon>
        <taxon>Kitasatosporales</taxon>
        <taxon>Streptomycetaceae</taxon>
        <taxon>Streptomyces</taxon>
    </lineage>
</organism>
<name>A0ABU8UEI4_9ACTN</name>
<dbReference type="EMBL" id="JBBKAM010000004">
    <property type="protein sequence ID" value="MEJ8646270.1"/>
    <property type="molecule type" value="Genomic_DNA"/>
</dbReference>